<accession>A0A2K2DN25</accession>
<dbReference type="Proteomes" id="UP000008810">
    <property type="component" value="Chromosome 1"/>
</dbReference>
<dbReference type="EMBL" id="CM000880">
    <property type="protein sequence ID" value="PNT75677.1"/>
    <property type="molecule type" value="Genomic_DNA"/>
</dbReference>
<evidence type="ECO:0000313" key="2">
    <source>
        <dbReference type="EnsemblPlants" id="PNT75677"/>
    </source>
</evidence>
<evidence type="ECO:0000313" key="1">
    <source>
        <dbReference type="EMBL" id="PNT75677.1"/>
    </source>
</evidence>
<keyword evidence="3" id="KW-1185">Reference proteome</keyword>
<dbReference type="AlphaFoldDB" id="A0A2K2DN25"/>
<reference evidence="1" key="2">
    <citation type="submission" date="2017-06" db="EMBL/GenBank/DDBJ databases">
        <title>WGS assembly of Brachypodium distachyon.</title>
        <authorList>
            <consortium name="The International Brachypodium Initiative"/>
            <person name="Lucas S."/>
            <person name="Harmon-Smith M."/>
            <person name="Lail K."/>
            <person name="Tice H."/>
            <person name="Grimwood J."/>
            <person name="Bruce D."/>
            <person name="Barry K."/>
            <person name="Shu S."/>
            <person name="Lindquist E."/>
            <person name="Wang M."/>
            <person name="Pitluck S."/>
            <person name="Vogel J.P."/>
            <person name="Garvin D.F."/>
            <person name="Mockler T.C."/>
            <person name="Schmutz J."/>
            <person name="Rokhsar D."/>
            <person name="Bevan M.W."/>
        </authorList>
    </citation>
    <scope>NUCLEOTIDE SEQUENCE</scope>
    <source>
        <strain evidence="1">Bd21</strain>
    </source>
</reference>
<dbReference type="EnsemblPlants" id="PNT75677">
    <property type="protein sequence ID" value="PNT75677"/>
    <property type="gene ID" value="BRADI_1g36539v3"/>
</dbReference>
<sequence>MHYSSKPLHGSADPRKHTSLFFLCVQRCQSYDAMHHACMHAGVASTYATTFAGWRFNEPFAVKHTLLGASCRVCSWFLLSASYFQKEIGWYWKRKNSVSEDTLGLTTATMRSIRLWYLLPKLSPLGL</sequence>
<name>A0A2K2DN25_BRADI</name>
<dbReference type="InParanoid" id="A0A2K2DN25"/>
<dbReference type="Gramene" id="PNT75677">
    <property type="protein sequence ID" value="PNT75677"/>
    <property type="gene ID" value="BRADI_1g36539v3"/>
</dbReference>
<gene>
    <name evidence="1" type="ORF">BRADI_1g36539v3</name>
</gene>
<organism evidence="1">
    <name type="scientific">Brachypodium distachyon</name>
    <name type="common">Purple false brome</name>
    <name type="synonym">Trachynia distachya</name>
    <dbReference type="NCBI Taxonomy" id="15368"/>
    <lineage>
        <taxon>Eukaryota</taxon>
        <taxon>Viridiplantae</taxon>
        <taxon>Streptophyta</taxon>
        <taxon>Embryophyta</taxon>
        <taxon>Tracheophyta</taxon>
        <taxon>Spermatophyta</taxon>
        <taxon>Magnoliopsida</taxon>
        <taxon>Liliopsida</taxon>
        <taxon>Poales</taxon>
        <taxon>Poaceae</taxon>
        <taxon>BOP clade</taxon>
        <taxon>Pooideae</taxon>
        <taxon>Stipodae</taxon>
        <taxon>Brachypodieae</taxon>
        <taxon>Brachypodium</taxon>
    </lineage>
</organism>
<proteinExistence type="predicted"/>
<reference evidence="1 2" key="1">
    <citation type="journal article" date="2010" name="Nature">
        <title>Genome sequencing and analysis of the model grass Brachypodium distachyon.</title>
        <authorList>
            <consortium name="International Brachypodium Initiative"/>
        </authorList>
    </citation>
    <scope>NUCLEOTIDE SEQUENCE [LARGE SCALE GENOMIC DNA]</scope>
    <source>
        <strain evidence="1 2">Bd21</strain>
    </source>
</reference>
<evidence type="ECO:0000313" key="3">
    <source>
        <dbReference type="Proteomes" id="UP000008810"/>
    </source>
</evidence>
<reference evidence="2" key="3">
    <citation type="submission" date="2018-08" db="UniProtKB">
        <authorList>
            <consortium name="EnsemblPlants"/>
        </authorList>
    </citation>
    <scope>IDENTIFICATION</scope>
    <source>
        <strain evidence="2">cv. Bd21</strain>
    </source>
</reference>
<protein>
    <submittedName>
        <fullName evidence="1 2">Uncharacterized protein</fullName>
    </submittedName>
</protein>